<keyword evidence="3 6" id="KW-0812">Transmembrane</keyword>
<feature type="transmembrane region" description="Helical" evidence="6">
    <location>
        <begin position="135"/>
        <end position="160"/>
    </location>
</feature>
<evidence type="ECO:0000256" key="4">
    <source>
        <dbReference type="ARBA" id="ARBA00022989"/>
    </source>
</evidence>
<dbReference type="GO" id="GO:0017004">
    <property type="term" value="P:cytochrome complex assembly"/>
    <property type="evidence" value="ECO:0007669"/>
    <property type="project" value="InterPro"/>
</dbReference>
<comment type="similarity">
    <text evidence="2">Belongs to the DsbD family.</text>
</comment>
<evidence type="ECO:0000256" key="3">
    <source>
        <dbReference type="ARBA" id="ARBA00022692"/>
    </source>
</evidence>
<feature type="domain" description="Cytochrome C biogenesis protein transmembrane" evidence="7">
    <location>
        <begin position="22"/>
        <end position="226"/>
    </location>
</feature>
<dbReference type="InterPro" id="IPR003834">
    <property type="entry name" value="Cyt_c_assmbl_TM_dom"/>
</dbReference>
<evidence type="ECO:0000256" key="6">
    <source>
        <dbReference type="SAM" id="Phobius"/>
    </source>
</evidence>
<comment type="caution">
    <text evidence="8">The sequence shown here is derived from an EMBL/GenBank/DDBJ whole genome shotgun (WGS) entry which is preliminary data.</text>
</comment>
<sequence>MLETFSRNIVEMIHGNLWIGPLFALIAGIFTSLTPCALSNIPLVTGYVTADGDEIKDNRRAFLLSITFAAGSAVTFICLGFIASALGHVIGHSEIVHMILGILMILMALQMWGVIQLIPHVHGLGGNGKQGFVGAFFVGMIGGIFSSHCAAPVIIMLLAIASQSGNYLLGALLLLCYSVGHGIIIAAAGTSVGFANRLDGTAANLTSKIFKTVLGVLMLLIGLYMLFGD</sequence>
<comment type="subcellular location">
    <subcellularLocation>
        <location evidence="1">Membrane</location>
        <topology evidence="1">Multi-pass membrane protein</topology>
    </subcellularLocation>
</comment>
<evidence type="ECO:0000313" key="9">
    <source>
        <dbReference type="Proteomes" id="UP000613208"/>
    </source>
</evidence>
<accession>A0A916Q5R8</accession>
<name>A0A916Q5R8_9FIRM</name>
<dbReference type="GO" id="GO:0016020">
    <property type="term" value="C:membrane"/>
    <property type="evidence" value="ECO:0007669"/>
    <property type="project" value="UniProtKB-SubCell"/>
</dbReference>
<evidence type="ECO:0000259" key="7">
    <source>
        <dbReference type="Pfam" id="PF02683"/>
    </source>
</evidence>
<feature type="transmembrane region" description="Helical" evidence="6">
    <location>
        <begin position="209"/>
        <end position="227"/>
    </location>
</feature>
<feature type="transmembrane region" description="Helical" evidence="6">
    <location>
        <begin position="167"/>
        <end position="189"/>
    </location>
</feature>
<dbReference type="Pfam" id="PF02683">
    <property type="entry name" value="DsbD_TM"/>
    <property type="match status" value="1"/>
</dbReference>
<reference evidence="8" key="1">
    <citation type="submission" date="2020-06" db="EMBL/GenBank/DDBJ databases">
        <title>Characterization of fructooligosaccharide metabolism and fructooligosaccharide-degrading enzymes in human commensal butyrate producers.</title>
        <authorList>
            <person name="Tanno H."/>
            <person name="Fujii T."/>
            <person name="Hirano K."/>
            <person name="Maeno S."/>
            <person name="Tonozuka T."/>
            <person name="Sakamoto M."/>
            <person name="Ohkuma M."/>
            <person name="Tochio T."/>
            <person name="Endo A."/>
        </authorList>
    </citation>
    <scope>NUCLEOTIDE SEQUENCE</scope>
    <source>
        <strain evidence="8">JCM 17466</strain>
    </source>
</reference>
<dbReference type="PANTHER" id="PTHR31272:SF6">
    <property type="entry name" value="CYTOCHROME C-TYPE BIOGENESIS CCDA-LIKE CHLOROPLASTIC PROTEIN"/>
    <property type="match status" value="1"/>
</dbReference>
<dbReference type="EMBL" id="BLYI01000027">
    <property type="protein sequence ID" value="GFO84867.1"/>
    <property type="molecule type" value="Genomic_DNA"/>
</dbReference>
<evidence type="ECO:0000256" key="1">
    <source>
        <dbReference type="ARBA" id="ARBA00004141"/>
    </source>
</evidence>
<gene>
    <name evidence="8" type="ORF">ANBU17_12140</name>
</gene>
<feature type="transmembrane region" description="Helical" evidence="6">
    <location>
        <begin position="95"/>
        <end position="115"/>
    </location>
</feature>
<keyword evidence="4 6" id="KW-1133">Transmembrane helix</keyword>
<evidence type="ECO:0000313" key="8">
    <source>
        <dbReference type="EMBL" id="GFO84867.1"/>
    </source>
</evidence>
<dbReference type="InterPro" id="IPR051790">
    <property type="entry name" value="Cytochrome_c-biogenesis_DsbD"/>
</dbReference>
<dbReference type="PANTHER" id="PTHR31272">
    <property type="entry name" value="CYTOCHROME C-TYPE BIOGENESIS PROTEIN HI_1454-RELATED"/>
    <property type="match status" value="1"/>
</dbReference>
<keyword evidence="9" id="KW-1185">Reference proteome</keyword>
<feature type="transmembrane region" description="Helical" evidence="6">
    <location>
        <begin position="61"/>
        <end position="83"/>
    </location>
</feature>
<organism evidence="8 9">
    <name type="scientific">Anaerostipes butyraticus</name>
    <dbReference type="NCBI Taxonomy" id="645466"/>
    <lineage>
        <taxon>Bacteria</taxon>
        <taxon>Bacillati</taxon>
        <taxon>Bacillota</taxon>
        <taxon>Clostridia</taxon>
        <taxon>Lachnospirales</taxon>
        <taxon>Lachnospiraceae</taxon>
        <taxon>Anaerostipes</taxon>
    </lineage>
</organism>
<dbReference type="Proteomes" id="UP000613208">
    <property type="component" value="Unassembled WGS sequence"/>
</dbReference>
<feature type="transmembrane region" description="Helical" evidence="6">
    <location>
        <begin position="21"/>
        <end position="41"/>
    </location>
</feature>
<proteinExistence type="inferred from homology"/>
<evidence type="ECO:0000256" key="2">
    <source>
        <dbReference type="ARBA" id="ARBA00006143"/>
    </source>
</evidence>
<keyword evidence="5 6" id="KW-0472">Membrane</keyword>
<evidence type="ECO:0000256" key="5">
    <source>
        <dbReference type="ARBA" id="ARBA00023136"/>
    </source>
</evidence>
<dbReference type="AlphaFoldDB" id="A0A916Q5R8"/>
<protein>
    <submittedName>
        <fullName evidence="8">Cytochrome C biogenesis protein CcdA</fullName>
    </submittedName>
</protein>
<dbReference type="RefSeq" id="WP_201310582.1">
    <property type="nucleotide sequence ID" value="NZ_BLYI01000027.1"/>
</dbReference>